<dbReference type="Proteomes" id="UP001158986">
    <property type="component" value="Unassembled WGS sequence"/>
</dbReference>
<proteinExistence type="predicted"/>
<evidence type="ECO:0000313" key="1">
    <source>
        <dbReference type="EMBL" id="CAH0514051.1"/>
    </source>
</evidence>
<gene>
    <name evidence="1" type="ORF">PBS001_LOCUS828</name>
</gene>
<sequence length="75" mass="8856">MIEEMVEERTVEAIPTELHHNSIRCFRFWAQFVGEQRTTSDSASYYRVHCQEVRESKGMFAIRCGLVDRSTLISW</sequence>
<keyword evidence="2" id="KW-1185">Reference proteome</keyword>
<accession>A0ABN8CPB7</accession>
<evidence type="ECO:0000313" key="2">
    <source>
        <dbReference type="Proteomes" id="UP001158986"/>
    </source>
</evidence>
<name>A0ABN8CPB7_9STRA</name>
<protein>
    <submittedName>
        <fullName evidence="1">Uncharacterized protein</fullName>
    </submittedName>
</protein>
<comment type="caution">
    <text evidence="1">The sequence shown here is derived from an EMBL/GenBank/DDBJ whole genome shotgun (WGS) entry which is preliminary data.</text>
</comment>
<reference evidence="1 2" key="1">
    <citation type="submission" date="2021-11" db="EMBL/GenBank/DDBJ databases">
        <authorList>
            <person name="Islam A."/>
            <person name="Islam S."/>
            <person name="Flora M.S."/>
            <person name="Rahman M."/>
            <person name="Ziaur R.M."/>
            <person name="Epstein J.H."/>
            <person name="Hassan M."/>
            <person name="Klassen M."/>
            <person name="Woodard K."/>
            <person name="Webb A."/>
            <person name="Webby R.J."/>
            <person name="El Zowalaty M.E."/>
        </authorList>
    </citation>
    <scope>NUCLEOTIDE SEQUENCE [LARGE SCALE GENOMIC DNA]</scope>
    <source>
        <strain evidence="1">Pbs1</strain>
    </source>
</reference>
<organism evidence="1 2">
    <name type="scientific">Peronospora belbahrii</name>
    <dbReference type="NCBI Taxonomy" id="622444"/>
    <lineage>
        <taxon>Eukaryota</taxon>
        <taxon>Sar</taxon>
        <taxon>Stramenopiles</taxon>
        <taxon>Oomycota</taxon>
        <taxon>Peronosporomycetes</taxon>
        <taxon>Peronosporales</taxon>
        <taxon>Peronosporaceae</taxon>
        <taxon>Peronospora</taxon>
    </lineage>
</organism>
<dbReference type="EMBL" id="CAKLCB010000051">
    <property type="protein sequence ID" value="CAH0514051.1"/>
    <property type="molecule type" value="Genomic_DNA"/>
</dbReference>